<dbReference type="PANTHER" id="PTHR13748">
    <property type="entry name" value="COBW-RELATED"/>
    <property type="match status" value="1"/>
</dbReference>
<dbReference type="Gene3D" id="3.30.1220.10">
    <property type="entry name" value="CobW-like, C-terminal domain"/>
    <property type="match status" value="1"/>
</dbReference>
<keyword evidence="2" id="KW-0378">Hydrolase</keyword>
<comment type="catalytic activity">
    <reaction evidence="5">
        <text>GTP + H2O = GDP + phosphate + H(+)</text>
        <dbReference type="Rhea" id="RHEA:19669"/>
        <dbReference type="ChEBI" id="CHEBI:15377"/>
        <dbReference type="ChEBI" id="CHEBI:15378"/>
        <dbReference type="ChEBI" id="CHEBI:37565"/>
        <dbReference type="ChEBI" id="CHEBI:43474"/>
        <dbReference type="ChEBI" id="CHEBI:58189"/>
    </reaction>
    <physiologicalReaction direction="left-to-right" evidence="5">
        <dbReference type="Rhea" id="RHEA:19670"/>
    </physiologicalReaction>
</comment>
<feature type="domain" description="CobW C-terminal" evidence="7">
    <location>
        <begin position="355"/>
        <end position="449"/>
    </location>
</feature>
<name>A0A0C9QVN7_9CONI</name>
<proteinExistence type="inferred from homology"/>
<dbReference type="Pfam" id="PF07683">
    <property type="entry name" value="CobW_C"/>
    <property type="match status" value="1"/>
</dbReference>
<dbReference type="Gene3D" id="3.40.50.300">
    <property type="entry name" value="P-loop containing nucleotide triphosphate hydrolases"/>
    <property type="match status" value="1"/>
</dbReference>
<dbReference type="EMBL" id="GCHU01005361">
    <property type="protein sequence ID" value="JAG88830.1"/>
    <property type="molecule type" value="Transcribed_RNA"/>
</dbReference>
<evidence type="ECO:0000256" key="3">
    <source>
        <dbReference type="ARBA" id="ARBA00023186"/>
    </source>
</evidence>
<dbReference type="PANTHER" id="PTHR13748:SF62">
    <property type="entry name" value="COBW DOMAIN-CONTAINING PROTEIN"/>
    <property type="match status" value="1"/>
</dbReference>
<evidence type="ECO:0000256" key="6">
    <source>
        <dbReference type="SAM" id="MobiDB-lite"/>
    </source>
</evidence>
<keyword evidence="3" id="KW-0143">Chaperone</keyword>
<dbReference type="InterPro" id="IPR036627">
    <property type="entry name" value="CobW-likC_sf"/>
</dbReference>
<keyword evidence="1" id="KW-0547">Nucleotide-binding</keyword>
<evidence type="ECO:0000256" key="2">
    <source>
        <dbReference type="ARBA" id="ARBA00022801"/>
    </source>
</evidence>
<dbReference type="SUPFAM" id="SSF52540">
    <property type="entry name" value="P-loop containing nucleoside triphosphate hydrolases"/>
    <property type="match status" value="1"/>
</dbReference>
<dbReference type="SMART" id="SM00833">
    <property type="entry name" value="CobW_C"/>
    <property type="match status" value="1"/>
</dbReference>
<dbReference type="FunFam" id="3.40.50.300:FF:000778">
    <property type="entry name" value="GTP-binding protein YjiA"/>
    <property type="match status" value="1"/>
</dbReference>
<dbReference type="AlphaFoldDB" id="A0A0C9QVN7"/>
<dbReference type="Pfam" id="PF02492">
    <property type="entry name" value="cobW"/>
    <property type="match status" value="1"/>
</dbReference>
<feature type="region of interest" description="Disordered" evidence="6">
    <location>
        <begin position="308"/>
        <end position="351"/>
    </location>
</feature>
<dbReference type="InterPro" id="IPR027417">
    <property type="entry name" value="P-loop_NTPase"/>
</dbReference>
<dbReference type="InterPro" id="IPR003495">
    <property type="entry name" value="CobW/HypB/UreG_nucleotide-bd"/>
</dbReference>
<dbReference type="InterPro" id="IPR011629">
    <property type="entry name" value="CobW-like_C"/>
</dbReference>
<dbReference type="GO" id="GO:0000166">
    <property type="term" value="F:nucleotide binding"/>
    <property type="evidence" value="ECO:0007669"/>
    <property type="project" value="UniProtKB-KW"/>
</dbReference>
<evidence type="ECO:0000256" key="4">
    <source>
        <dbReference type="ARBA" id="ARBA00034320"/>
    </source>
</evidence>
<evidence type="ECO:0000256" key="1">
    <source>
        <dbReference type="ARBA" id="ARBA00022741"/>
    </source>
</evidence>
<evidence type="ECO:0000259" key="7">
    <source>
        <dbReference type="SMART" id="SM00833"/>
    </source>
</evidence>
<organism evidence="8">
    <name type="scientific">Wollemia nobilis</name>
    <dbReference type="NCBI Taxonomy" id="56998"/>
    <lineage>
        <taxon>Eukaryota</taxon>
        <taxon>Viridiplantae</taxon>
        <taxon>Streptophyta</taxon>
        <taxon>Embryophyta</taxon>
        <taxon>Tracheophyta</taxon>
        <taxon>Spermatophyta</taxon>
        <taxon>Pinopsida</taxon>
        <taxon>Pinidae</taxon>
        <taxon>Conifers II</taxon>
        <taxon>Araucariales</taxon>
        <taxon>Araucariaceae</taxon>
        <taxon>Wollemia</taxon>
    </lineage>
</organism>
<dbReference type="GO" id="GO:0016787">
    <property type="term" value="F:hydrolase activity"/>
    <property type="evidence" value="ECO:0007669"/>
    <property type="project" value="UniProtKB-KW"/>
</dbReference>
<evidence type="ECO:0000256" key="5">
    <source>
        <dbReference type="ARBA" id="ARBA00049117"/>
    </source>
</evidence>
<accession>A0A0C9QVN7</accession>
<dbReference type="GO" id="GO:0005737">
    <property type="term" value="C:cytoplasm"/>
    <property type="evidence" value="ECO:0007669"/>
    <property type="project" value="TreeGrafter"/>
</dbReference>
<protein>
    <submittedName>
        <fullName evidence="8">TSA: Wollemia nobilis Ref_Wollemi_Transcript_5399_1923 transcribed RNA sequence</fullName>
    </submittedName>
</protein>
<dbReference type="InterPro" id="IPR051316">
    <property type="entry name" value="Zinc-reg_GTPase_activator"/>
</dbReference>
<dbReference type="CDD" id="cd03112">
    <property type="entry name" value="CobW-like"/>
    <property type="match status" value="1"/>
</dbReference>
<comment type="similarity">
    <text evidence="4">Belongs to the SIMIBI class G3E GTPase family. ZNG1 subfamily.</text>
</comment>
<evidence type="ECO:0000313" key="8">
    <source>
        <dbReference type="EMBL" id="JAG88830.1"/>
    </source>
</evidence>
<reference evidence="8" key="1">
    <citation type="submission" date="2015-02" db="EMBL/GenBank/DDBJ databases">
        <title>A transcriptome of Wollemia nobilis - a relic of Gondwana.</title>
        <authorList>
            <person name="Chia J.Y."/>
            <person name="Leong Y.S."/>
            <person name="Abdul Karim S."/>
            <person name="Wan Azmi N."/>
            <person name="Hercus R."/>
            <person name="Croft L."/>
        </authorList>
    </citation>
    <scope>NUCLEOTIDE SEQUENCE</scope>
    <source>
        <strain evidence="8">MaeBrown</strain>
        <tissue evidence="8">Leaf</tissue>
    </source>
</reference>
<sequence length="450" mass="50066">MAAMAMDFGTPCLRSVRPLTSIPNRIAFFHKVSSWKLKSSSYSSSSNAAVSLKVRRPAWSNKKNARGIAVVKASATTEQGQAAEFSTEIPVDTRVPATILTGFLGSGKTTLLNHILTSQHGKRIAVIENEYGEVDIDGSLVASQLTGSEDIVMLNNGCLCCTVRGDLVRMISELVTKQKGRFDHIVIETTGLANPAPIIQTFYAEDEVAENVKLDGVVTLVDAKNATRHLDQIKPKGVVNEAVEQIAYADRIILNKIDLVGEAETKALMERIKRINAMARVKYTKFGVVDMDYVLGIGGFDLERIESEVHTENSSEDHHDHDHHHEHEHEHDHHEHGHESNGHHHEHDHVHDPGVSSVAIVCDGTLDLNKINMWLGTLLLERSDDIYRMKGVLSVDGFDERYVFQGVHDIFHGSPDRAWEPEEKRTNKIIFIGKDLDKEALQKGFNECLL</sequence>
<dbReference type="SUPFAM" id="SSF90002">
    <property type="entry name" value="Hypothetical protein YjiA, C-terminal domain"/>
    <property type="match status" value="1"/>
</dbReference>